<evidence type="ECO:0000256" key="4">
    <source>
        <dbReference type="ARBA" id="ARBA00022574"/>
    </source>
</evidence>
<feature type="compositionally biased region" description="Low complexity" evidence="9">
    <location>
        <begin position="391"/>
        <end position="401"/>
    </location>
</feature>
<feature type="compositionally biased region" description="Polar residues" evidence="9">
    <location>
        <begin position="495"/>
        <end position="513"/>
    </location>
</feature>
<feature type="compositionally biased region" description="Acidic residues" evidence="9">
    <location>
        <begin position="456"/>
        <end position="481"/>
    </location>
</feature>
<keyword evidence="5" id="KW-0677">Repeat</keyword>
<evidence type="ECO:0000256" key="6">
    <source>
        <dbReference type="ARBA" id="ARBA00022927"/>
    </source>
</evidence>
<dbReference type="GO" id="GO:0015031">
    <property type="term" value="P:protein transport"/>
    <property type="evidence" value="ECO:0007669"/>
    <property type="project" value="UniProtKB-KW"/>
</dbReference>
<proteinExistence type="inferred from homology"/>
<dbReference type="Pfam" id="PF21032">
    <property type="entry name" value="PROPPIN"/>
    <property type="match status" value="2"/>
</dbReference>
<feature type="compositionally biased region" description="Acidic residues" evidence="9">
    <location>
        <begin position="406"/>
        <end position="423"/>
    </location>
</feature>
<gene>
    <name evidence="10" type="ORF">CLIB1423_06S05160</name>
</gene>
<keyword evidence="4" id="KW-0853">WD repeat</keyword>
<organism evidence="10 11">
    <name type="scientific">[Candida] railenensis</name>
    <dbReference type="NCBI Taxonomy" id="45579"/>
    <lineage>
        <taxon>Eukaryota</taxon>
        <taxon>Fungi</taxon>
        <taxon>Dikarya</taxon>
        <taxon>Ascomycota</taxon>
        <taxon>Saccharomycotina</taxon>
        <taxon>Pichiomycetes</taxon>
        <taxon>Debaryomycetaceae</taxon>
        <taxon>Kurtzmaniella</taxon>
    </lineage>
</organism>
<name>A0A9P0QQ17_9ASCO</name>
<feature type="compositionally biased region" description="Low complexity" evidence="9">
    <location>
        <begin position="439"/>
        <end position="452"/>
    </location>
</feature>
<dbReference type="SMART" id="SM00320">
    <property type="entry name" value="WD40"/>
    <property type="match status" value="3"/>
</dbReference>
<dbReference type="InterPro" id="IPR001680">
    <property type="entry name" value="WD40_rpt"/>
</dbReference>
<evidence type="ECO:0000256" key="3">
    <source>
        <dbReference type="ARBA" id="ARBA00022554"/>
    </source>
</evidence>
<dbReference type="SUPFAM" id="SSF50978">
    <property type="entry name" value="WD40 repeat-like"/>
    <property type="match status" value="1"/>
</dbReference>
<keyword evidence="2" id="KW-0813">Transport</keyword>
<dbReference type="Gene3D" id="2.130.10.10">
    <property type="entry name" value="YVTN repeat-like/Quinoprotein amine dehydrogenase"/>
    <property type="match status" value="1"/>
</dbReference>
<keyword evidence="11" id="KW-1185">Reference proteome</keyword>
<comment type="subcellular location">
    <subcellularLocation>
        <location evidence="1">Endomembrane system</location>
        <topology evidence="1">Peripheral membrane protein</topology>
    </subcellularLocation>
    <subcellularLocation>
        <location evidence="8">Vacuole membrane</location>
    </subcellularLocation>
</comment>
<keyword evidence="6" id="KW-0653">Protein transport</keyword>
<evidence type="ECO:0000256" key="2">
    <source>
        <dbReference type="ARBA" id="ARBA00022448"/>
    </source>
</evidence>
<feature type="region of interest" description="Disordered" evidence="9">
    <location>
        <begin position="384"/>
        <end position="423"/>
    </location>
</feature>
<dbReference type="InterPro" id="IPR048720">
    <property type="entry name" value="PROPPIN"/>
</dbReference>
<evidence type="ECO:0000256" key="7">
    <source>
        <dbReference type="ARBA" id="ARBA00025740"/>
    </source>
</evidence>
<feature type="compositionally biased region" description="Basic and acidic residues" evidence="9">
    <location>
        <begin position="514"/>
        <end position="525"/>
    </location>
</feature>
<dbReference type="EMBL" id="CAKXYY010000006">
    <property type="protein sequence ID" value="CAH2352382.1"/>
    <property type="molecule type" value="Genomic_DNA"/>
</dbReference>
<evidence type="ECO:0000256" key="9">
    <source>
        <dbReference type="SAM" id="MobiDB-lite"/>
    </source>
</evidence>
<comment type="caution">
    <text evidence="10">The sequence shown here is derived from an EMBL/GenBank/DDBJ whole genome shotgun (WGS) entry which is preliminary data.</text>
</comment>
<evidence type="ECO:0000256" key="5">
    <source>
        <dbReference type="ARBA" id="ARBA00022737"/>
    </source>
</evidence>
<reference evidence="10" key="1">
    <citation type="submission" date="2022-03" db="EMBL/GenBank/DDBJ databases">
        <authorList>
            <person name="Legras J.-L."/>
            <person name="Devillers H."/>
            <person name="Grondin C."/>
        </authorList>
    </citation>
    <scope>NUCLEOTIDE SEQUENCE</scope>
    <source>
        <strain evidence="10">CLIB 1423</strain>
    </source>
</reference>
<dbReference type="InterPro" id="IPR015943">
    <property type="entry name" value="WD40/YVTN_repeat-like_dom_sf"/>
</dbReference>
<dbReference type="GO" id="GO:0005774">
    <property type="term" value="C:vacuolar membrane"/>
    <property type="evidence" value="ECO:0007669"/>
    <property type="project" value="UniProtKB-SubCell"/>
</dbReference>
<feature type="region of interest" description="Disordered" evidence="9">
    <location>
        <begin position="435"/>
        <end position="525"/>
    </location>
</feature>
<sequence>MLKKSFSGEESGNGAAAGSGTGGISIPNNAQSHALSLTSSNNSSTAKQYDTLQHHDPNTSVNYITFNQDSSCVAVGLSNGYKIFNCKNSSSTTNATSASSSSSQHSDSHNTAFGKCFQHRKEESVGIIEMLYCTSLLAIVSQGDELGSSPRKLRIINTKRNSTICDLTFPTTILRVKLTKQRMIVLLEEQIYIYDITTMKLLHTIETSPNLNGLITLSLENCDSMGNCYLAYPSPPKSITHDSLLATGINTNGGSNSIHANIQSVSNTPNRVGDVIIFNVNTLQPLSVIEAHKSTLAAICLSNDGTLLATASDKGTIIRVFSVETGVKLFQFRRGTYPTKIYSLNFNKDNRYVVATSSSETVHIFRLGEDEALVNKQRRNSNKKIKLNIAGNSGSNNSGSNTTIREEDEEEKTSLIEEGDDDEDSKLLSIKKLQIPRKGSSTTATSTTTAGTVSFDDNDEEMELEIGDDGDDSDADEEDGDNGSLEIIPVKQRKLSQGSTNSFTSINSNMSLHSNEDGSKESKAEPIVDSTRISMARLIRRSSQKIGRKAAQKMGDFLPSRFSSILEPTRHFASLKINTVGKDIKSIAVMNNDIQEDLVPKAYITSREAAAATAASAVNGTGVPMIFTNGVAGSSSSSSSKESISENKEMLSLHLIHIQVVTSEGFFYTYGLDPERGGDCILLHQYSLLHE</sequence>
<dbReference type="Proteomes" id="UP000837801">
    <property type="component" value="Unassembled WGS sequence"/>
</dbReference>
<dbReference type="InterPro" id="IPR036322">
    <property type="entry name" value="WD40_repeat_dom_sf"/>
</dbReference>
<keyword evidence="3" id="KW-0926">Vacuole</keyword>
<dbReference type="AlphaFoldDB" id="A0A9P0QQ17"/>
<accession>A0A9P0QQ17</accession>
<dbReference type="OrthoDB" id="1667587at2759"/>
<dbReference type="GO" id="GO:0012505">
    <property type="term" value="C:endomembrane system"/>
    <property type="evidence" value="ECO:0007669"/>
    <property type="project" value="UniProtKB-SubCell"/>
</dbReference>
<evidence type="ECO:0000256" key="1">
    <source>
        <dbReference type="ARBA" id="ARBA00004184"/>
    </source>
</evidence>
<comment type="similarity">
    <text evidence="7">Belongs to the WD repeat PROPPIN family.</text>
</comment>
<protein>
    <submittedName>
        <fullName evidence="10">Autophagy-related protein 18</fullName>
    </submittedName>
</protein>
<evidence type="ECO:0000313" key="10">
    <source>
        <dbReference type="EMBL" id="CAH2352382.1"/>
    </source>
</evidence>
<dbReference type="PANTHER" id="PTHR11227">
    <property type="entry name" value="WD-REPEAT PROTEIN INTERACTING WITH PHOSPHOINOSIDES WIPI -RELATED"/>
    <property type="match status" value="1"/>
</dbReference>
<feature type="region of interest" description="Disordered" evidence="9">
    <location>
        <begin position="1"/>
        <end position="29"/>
    </location>
</feature>
<evidence type="ECO:0000256" key="8">
    <source>
        <dbReference type="ARBA" id="ARBA00037813"/>
    </source>
</evidence>
<evidence type="ECO:0000313" key="11">
    <source>
        <dbReference type="Proteomes" id="UP000837801"/>
    </source>
</evidence>